<dbReference type="Pfam" id="PF02771">
    <property type="entry name" value="Acyl-CoA_dh_N"/>
    <property type="match status" value="1"/>
</dbReference>
<dbReference type="Gene3D" id="1.10.540.10">
    <property type="entry name" value="Acyl-CoA dehydrogenase/oxidase, N-terminal domain"/>
    <property type="match status" value="1"/>
</dbReference>
<feature type="non-terminal residue" evidence="2">
    <location>
        <position position="207"/>
    </location>
</feature>
<dbReference type="EMBL" id="UINC01075547">
    <property type="protein sequence ID" value="SVC13841.1"/>
    <property type="molecule type" value="Genomic_DNA"/>
</dbReference>
<dbReference type="GO" id="GO:0003995">
    <property type="term" value="F:acyl-CoA dehydrogenase activity"/>
    <property type="evidence" value="ECO:0007669"/>
    <property type="project" value="TreeGrafter"/>
</dbReference>
<reference evidence="2" key="1">
    <citation type="submission" date="2018-05" db="EMBL/GenBank/DDBJ databases">
        <authorList>
            <person name="Lanie J.A."/>
            <person name="Ng W.-L."/>
            <person name="Kazmierczak K.M."/>
            <person name="Andrzejewski T.M."/>
            <person name="Davidsen T.M."/>
            <person name="Wayne K.J."/>
            <person name="Tettelin H."/>
            <person name="Glass J.I."/>
            <person name="Rusch D."/>
            <person name="Podicherti R."/>
            <person name="Tsui H.-C.T."/>
            <person name="Winkler M.E."/>
        </authorList>
    </citation>
    <scope>NUCLEOTIDE SEQUENCE</scope>
</reference>
<dbReference type="InterPro" id="IPR009100">
    <property type="entry name" value="AcylCoA_DH/oxidase_NM_dom_sf"/>
</dbReference>
<dbReference type="PANTHER" id="PTHR43884:SF12">
    <property type="entry name" value="ISOVALERYL-COA DEHYDROGENASE, MITOCHONDRIAL-RELATED"/>
    <property type="match status" value="1"/>
</dbReference>
<dbReference type="PANTHER" id="PTHR43884">
    <property type="entry name" value="ACYL-COA DEHYDROGENASE"/>
    <property type="match status" value="1"/>
</dbReference>
<dbReference type="Gene3D" id="2.40.110.10">
    <property type="entry name" value="Butyryl-CoA Dehydrogenase, subunit A, domain 2"/>
    <property type="match status" value="1"/>
</dbReference>
<evidence type="ECO:0000313" key="2">
    <source>
        <dbReference type="EMBL" id="SVC13841.1"/>
    </source>
</evidence>
<dbReference type="AlphaFoldDB" id="A0A382JTD6"/>
<evidence type="ECO:0000259" key="1">
    <source>
        <dbReference type="Pfam" id="PF02771"/>
    </source>
</evidence>
<feature type="domain" description="Acyl-CoA dehydrogenase/oxidase N-terminal" evidence="1">
    <location>
        <begin position="6"/>
        <end position="94"/>
    </location>
</feature>
<sequence>MDLRPTSEQQQLINRAYNLASKRFAPRAAEYDRNATFPEEDYIDLRDAGLLGLCVPKQHGGLEADFETYCLVSEQLAQGNASTALTYNMHTLVMLFMGEIIQNIDLPQNVRQRHDELSEQRYRQVVEQGVFYAQPHSEPVESGSADKLQVGGRRFGTRAERINGGYLVNGRKFFVSSAGAADFYATPALLTGDGPWEERTLYLSIPR</sequence>
<gene>
    <name evidence="2" type="ORF">METZ01_LOCUS266695</name>
</gene>
<proteinExistence type="predicted"/>
<accession>A0A382JTD6</accession>
<dbReference type="SUPFAM" id="SSF56645">
    <property type="entry name" value="Acyl-CoA dehydrogenase NM domain-like"/>
    <property type="match status" value="1"/>
</dbReference>
<organism evidence="2">
    <name type="scientific">marine metagenome</name>
    <dbReference type="NCBI Taxonomy" id="408172"/>
    <lineage>
        <taxon>unclassified sequences</taxon>
        <taxon>metagenomes</taxon>
        <taxon>ecological metagenomes</taxon>
    </lineage>
</organism>
<dbReference type="InterPro" id="IPR046373">
    <property type="entry name" value="Acyl-CoA_Oxase/DH_mid-dom_sf"/>
</dbReference>
<protein>
    <recommendedName>
        <fullName evidence="1">Acyl-CoA dehydrogenase/oxidase N-terminal domain-containing protein</fullName>
    </recommendedName>
</protein>
<name>A0A382JTD6_9ZZZZ</name>
<dbReference type="InterPro" id="IPR013786">
    <property type="entry name" value="AcylCoA_DH/ox_N"/>
</dbReference>
<dbReference type="GO" id="GO:0050660">
    <property type="term" value="F:flavin adenine dinucleotide binding"/>
    <property type="evidence" value="ECO:0007669"/>
    <property type="project" value="InterPro"/>
</dbReference>
<dbReference type="InterPro" id="IPR037069">
    <property type="entry name" value="AcylCoA_DH/ox_N_sf"/>
</dbReference>